<evidence type="ECO:0000256" key="1">
    <source>
        <dbReference type="ARBA" id="ARBA00023186"/>
    </source>
</evidence>
<dbReference type="SUPFAM" id="SSF46565">
    <property type="entry name" value="Chaperone J-domain"/>
    <property type="match status" value="1"/>
</dbReference>
<dbReference type="InterPro" id="IPR036869">
    <property type="entry name" value="J_dom_sf"/>
</dbReference>
<dbReference type="STRING" id="1300342.I596_1138"/>
<feature type="domain" description="J" evidence="3">
    <location>
        <begin position="9"/>
        <end position="69"/>
    </location>
</feature>
<gene>
    <name evidence="4" type="ORF">I596_1138</name>
</gene>
<feature type="transmembrane region" description="Helical" evidence="2">
    <location>
        <begin position="108"/>
        <end position="127"/>
    </location>
</feature>
<sequence length="220" mass="22865">MARDTNFLELYQALGLAPGCSPEAFRQAYRRRVADLHPDRPDGAADVGELQRLNALYASALEFQRRHGRLPGAPLPSRPAGAGVTGEAPAPAAAAAAAEAPASRIGGWLGTVGVLVLLVAVGLGVLIPDPPAPPSAPVPASGASEPAVAAERRIELGTSKKVVRALLGAPLLETDQRWDYGPSWITFRCGTVNGWYSSPLRPLGTPSAHPGANKLPPPRC</sequence>
<evidence type="ECO:0000256" key="2">
    <source>
        <dbReference type="SAM" id="Phobius"/>
    </source>
</evidence>
<dbReference type="PROSITE" id="PS50076">
    <property type="entry name" value="DNAJ_2"/>
    <property type="match status" value="1"/>
</dbReference>
<proteinExistence type="predicted"/>
<evidence type="ECO:0000313" key="4">
    <source>
        <dbReference type="EMBL" id="ANB17168.1"/>
    </source>
</evidence>
<name>A0A160DSB4_9GAMM</name>
<dbReference type="Gene3D" id="1.10.287.110">
    <property type="entry name" value="DnaJ domain"/>
    <property type="match status" value="1"/>
</dbReference>
<organism evidence="4 5">
    <name type="scientific">Dokdonella koreensis DS-123</name>
    <dbReference type="NCBI Taxonomy" id="1300342"/>
    <lineage>
        <taxon>Bacteria</taxon>
        <taxon>Pseudomonadati</taxon>
        <taxon>Pseudomonadota</taxon>
        <taxon>Gammaproteobacteria</taxon>
        <taxon>Lysobacterales</taxon>
        <taxon>Rhodanobacteraceae</taxon>
        <taxon>Dokdonella</taxon>
    </lineage>
</organism>
<dbReference type="RefSeq" id="WP_067645169.1">
    <property type="nucleotide sequence ID" value="NZ_CP015249.1"/>
</dbReference>
<protein>
    <recommendedName>
        <fullName evidence="3">J domain-containing protein</fullName>
    </recommendedName>
</protein>
<evidence type="ECO:0000259" key="3">
    <source>
        <dbReference type="PROSITE" id="PS50076"/>
    </source>
</evidence>
<dbReference type="InterPro" id="IPR001623">
    <property type="entry name" value="DnaJ_domain"/>
</dbReference>
<evidence type="ECO:0000313" key="5">
    <source>
        <dbReference type="Proteomes" id="UP000076830"/>
    </source>
</evidence>
<keyword evidence="2" id="KW-0472">Membrane</keyword>
<accession>A0A160DSB4</accession>
<keyword evidence="1" id="KW-0143">Chaperone</keyword>
<dbReference type="PATRIC" id="fig|1300342.3.peg.1111"/>
<dbReference type="EMBL" id="CP015249">
    <property type="protein sequence ID" value="ANB17168.1"/>
    <property type="molecule type" value="Genomic_DNA"/>
</dbReference>
<reference evidence="4 5" key="1">
    <citation type="submission" date="2016-04" db="EMBL/GenBank/DDBJ databases">
        <title>Complete genome sequence of Dokdonella koreensis DS-123T.</title>
        <authorList>
            <person name="Kim J.F."/>
            <person name="Lee H."/>
            <person name="Kwak M.-J."/>
        </authorList>
    </citation>
    <scope>NUCLEOTIDE SEQUENCE [LARGE SCALE GENOMIC DNA]</scope>
    <source>
        <strain evidence="4 5">DS-123</strain>
    </source>
</reference>
<dbReference type="CDD" id="cd06257">
    <property type="entry name" value="DnaJ"/>
    <property type="match status" value="1"/>
</dbReference>
<keyword evidence="2" id="KW-0812">Transmembrane</keyword>
<dbReference type="Proteomes" id="UP000076830">
    <property type="component" value="Chromosome"/>
</dbReference>
<dbReference type="AlphaFoldDB" id="A0A160DSB4"/>
<keyword evidence="2" id="KW-1133">Transmembrane helix</keyword>
<dbReference type="KEGG" id="dko:I596_1138"/>
<keyword evidence="5" id="KW-1185">Reference proteome</keyword>
<dbReference type="OrthoDB" id="6028181at2"/>